<feature type="compositionally biased region" description="Basic and acidic residues" evidence="1">
    <location>
        <begin position="1"/>
        <end position="15"/>
    </location>
</feature>
<feature type="compositionally biased region" description="Low complexity" evidence="1">
    <location>
        <begin position="768"/>
        <end position="791"/>
    </location>
</feature>
<protein>
    <submittedName>
        <fullName evidence="2">Uncharacterized protein</fullName>
    </submittedName>
</protein>
<feature type="compositionally biased region" description="Low complexity" evidence="1">
    <location>
        <begin position="1087"/>
        <end position="1097"/>
    </location>
</feature>
<feature type="compositionally biased region" description="Basic and acidic residues" evidence="1">
    <location>
        <begin position="244"/>
        <end position="258"/>
    </location>
</feature>
<feature type="compositionally biased region" description="Polar residues" evidence="1">
    <location>
        <begin position="488"/>
        <end position="502"/>
    </location>
</feature>
<feature type="compositionally biased region" description="Basic and acidic residues" evidence="1">
    <location>
        <begin position="404"/>
        <end position="421"/>
    </location>
</feature>
<feature type="compositionally biased region" description="Basic and acidic residues" evidence="1">
    <location>
        <begin position="1189"/>
        <end position="1198"/>
    </location>
</feature>
<organism evidence="2 3">
    <name type="scientific">Byssothecium circinans</name>
    <dbReference type="NCBI Taxonomy" id="147558"/>
    <lineage>
        <taxon>Eukaryota</taxon>
        <taxon>Fungi</taxon>
        <taxon>Dikarya</taxon>
        <taxon>Ascomycota</taxon>
        <taxon>Pezizomycotina</taxon>
        <taxon>Dothideomycetes</taxon>
        <taxon>Pleosporomycetidae</taxon>
        <taxon>Pleosporales</taxon>
        <taxon>Massarineae</taxon>
        <taxon>Massarinaceae</taxon>
        <taxon>Byssothecium</taxon>
    </lineage>
</organism>
<feature type="compositionally biased region" description="Polar residues" evidence="1">
    <location>
        <begin position="865"/>
        <end position="908"/>
    </location>
</feature>
<feature type="region of interest" description="Disordered" evidence="1">
    <location>
        <begin position="668"/>
        <end position="711"/>
    </location>
</feature>
<feature type="compositionally biased region" description="Basic and acidic residues" evidence="1">
    <location>
        <begin position="468"/>
        <end position="485"/>
    </location>
</feature>
<feature type="compositionally biased region" description="Polar residues" evidence="1">
    <location>
        <begin position="915"/>
        <end position="931"/>
    </location>
</feature>
<feature type="compositionally biased region" description="Basic and acidic residues" evidence="1">
    <location>
        <begin position="1231"/>
        <end position="1261"/>
    </location>
</feature>
<dbReference type="OrthoDB" id="2590867at2759"/>
<dbReference type="EMBL" id="ML977012">
    <property type="protein sequence ID" value="KAF1952255.1"/>
    <property type="molecule type" value="Genomic_DNA"/>
</dbReference>
<feature type="compositionally biased region" description="Basic and acidic residues" evidence="1">
    <location>
        <begin position="619"/>
        <end position="638"/>
    </location>
</feature>
<feature type="compositionally biased region" description="Polar residues" evidence="1">
    <location>
        <begin position="285"/>
        <end position="296"/>
    </location>
</feature>
<feature type="compositionally biased region" description="Low complexity" evidence="1">
    <location>
        <begin position="991"/>
        <end position="1008"/>
    </location>
</feature>
<proteinExistence type="predicted"/>
<evidence type="ECO:0000256" key="1">
    <source>
        <dbReference type="SAM" id="MobiDB-lite"/>
    </source>
</evidence>
<sequence>MDKLKNLVSHRKSEDTTAETNRGSEEFKVLGVHKEGEHPIYDQMASPTRSSGEPSKTTENAPHFSNTPVVKQTAPGASTGPSATQTATPSLHPDMNQHRPGSGNEQQRSTASIKSGVIGFSQGSQDPHPVLGNNHPAKQNLEGNQVVGAGAQPSSAYQKENEGSHLGNTTAGSGVIGTGAVAGNKINHKPEDSVNTTRSGEQQPFKQSIGQSPANNGTGRSFPLAGGVTDNRLTEKAATSAREPGTKEKEVGLHDGQGREGLAGSAAAATASSALPGHRHETAKDTQTTDTNNSETWRGPHPDALAAATTAASNTQSVSPLGQGQQETASTSTSAAENNPTAPNQPGSGLLFTKSPHPTDTANVFDPHLHIPGEFPSPTPIEEQSEPSYISSKGSVPITSGGQHELRHTGTLDEPRTKSADHTNISTNDHHYGRDAAIAGGLGAAGAGAYAAGKHREEPQQTGSEILPEEKSPYSSHKIDPRVDTKPSGFSQQRFDASTTDKPQARDPTLTDDASHSTSQPAKDEKSQHQGRDAALLGAAGVTTAGLYASQRANEPDSGPASSTIGPHKSNAANVLDPRVQPDPNLQKHHQAASTIDDPAPKTVGPHKSDIANVMDPRVLPDPEKQKAAPKELKEGNSGRDTAIAGGVGAGAGYGAYEAAKVYDSHRGTQPAASMNDQRYDPTVKGAHQPAPSATHGQGVRDGHDLEKSGHHYGRDAAVVGGLGAVGAGAYAASRGDEQQAPVSGHQYGTTGTREVLGSEHQYPTCTQQVPGSQQQYSSSGSHQPSVGQQHAPTATGVQKVPGSQQQYPSTGSHQPSVGQQQLFPTSAAQQGPFSQTPQQSQHHYGRDAAAAGGLGAGAYAATRGNESGQAHQPYTSQQQYSPIGSQQPSVGQQQYPPIGSQQHSPGRQQHLPIQASQQTPMLQDPQQSQHHYGRDAAVVGGLGAAGAGAYAASRGHEHGHAQQPPLSQQYPSSRTQPSVGQHQYPPTGIPQQHPPTQTSQPQQQPQHHYSRDAGVVGGLGAAGAGTYAGTRGHDHNQPQHPTQGPNQQPPLSAAQRSSAGPSHQRIDSAQDPKTAPSTQYQKRDAAALGATGAYAYSHHEREAAQKAHEQQLKEQQKAFDKQQKEQQKAYETQQKNIERSHVKEQKQHDKLAAAEGKKHEKKLERERERERDHEEEPKEKKHHLFGFLHRDKDKKNGSAESSPRASGENVRHSREYGTAAGMGASTTSTESERERDGRHKLHKEPPKGHPAREDMERERQQQQQQQQQYGQTTGAGMGPYEQSSRD</sequence>
<feature type="compositionally biased region" description="Basic and acidic residues" evidence="1">
    <location>
        <begin position="1137"/>
        <end position="1180"/>
    </location>
</feature>
<evidence type="ECO:0000313" key="3">
    <source>
        <dbReference type="Proteomes" id="UP000800035"/>
    </source>
</evidence>
<accession>A0A6A5THL5</accession>
<reference evidence="2" key="1">
    <citation type="journal article" date="2020" name="Stud. Mycol.">
        <title>101 Dothideomycetes genomes: a test case for predicting lifestyles and emergence of pathogens.</title>
        <authorList>
            <person name="Haridas S."/>
            <person name="Albert R."/>
            <person name="Binder M."/>
            <person name="Bloem J."/>
            <person name="Labutti K."/>
            <person name="Salamov A."/>
            <person name="Andreopoulos B."/>
            <person name="Baker S."/>
            <person name="Barry K."/>
            <person name="Bills G."/>
            <person name="Bluhm B."/>
            <person name="Cannon C."/>
            <person name="Castanera R."/>
            <person name="Culley D."/>
            <person name="Daum C."/>
            <person name="Ezra D."/>
            <person name="Gonzalez J."/>
            <person name="Henrissat B."/>
            <person name="Kuo A."/>
            <person name="Liang C."/>
            <person name="Lipzen A."/>
            <person name="Lutzoni F."/>
            <person name="Magnuson J."/>
            <person name="Mondo S."/>
            <person name="Nolan M."/>
            <person name="Ohm R."/>
            <person name="Pangilinan J."/>
            <person name="Park H.-J."/>
            <person name="Ramirez L."/>
            <person name="Alfaro M."/>
            <person name="Sun H."/>
            <person name="Tritt A."/>
            <person name="Yoshinaga Y."/>
            <person name="Zwiers L.-H."/>
            <person name="Turgeon B."/>
            <person name="Goodwin S."/>
            <person name="Spatafora J."/>
            <person name="Crous P."/>
            <person name="Grigoriev I."/>
        </authorList>
    </citation>
    <scope>NUCLEOTIDE SEQUENCE</scope>
    <source>
        <strain evidence="2">CBS 675.92</strain>
    </source>
</reference>
<feature type="compositionally biased region" description="Polar residues" evidence="1">
    <location>
        <begin position="792"/>
        <end position="843"/>
    </location>
</feature>
<feature type="compositionally biased region" description="Polar residues" evidence="1">
    <location>
        <begin position="45"/>
        <end position="89"/>
    </location>
</feature>
<feature type="compositionally biased region" description="Low complexity" evidence="1">
    <location>
        <begin position="963"/>
        <end position="974"/>
    </location>
</feature>
<feature type="compositionally biased region" description="Polar residues" evidence="1">
    <location>
        <begin position="313"/>
        <end position="347"/>
    </location>
</feature>
<feature type="compositionally biased region" description="Low complexity" evidence="1">
    <location>
        <begin position="263"/>
        <end position="274"/>
    </location>
</feature>
<evidence type="ECO:0000313" key="2">
    <source>
        <dbReference type="EMBL" id="KAF1952255.1"/>
    </source>
</evidence>
<feature type="region of interest" description="Disordered" evidence="1">
    <location>
        <begin position="1"/>
        <end position="433"/>
    </location>
</feature>
<feature type="compositionally biased region" description="Low complexity" evidence="1">
    <location>
        <begin position="1218"/>
        <end position="1230"/>
    </location>
</feature>
<feature type="compositionally biased region" description="Basic and acidic residues" evidence="1">
    <location>
        <begin position="699"/>
        <end position="711"/>
    </location>
</feature>
<feature type="compositionally biased region" description="Polar residues" evidence="1">
    <location>
        <begin position="1039"/>
        <end position="1062"/>
    </location>
</feature>
<feature type="compositionally biased region" description="Basic and acidic residues" evidence="1">
    <location>
        <begin position="1098"/>
        <end position="1129"/>
    </location>
</feature>
<feature type="compositionally biased region" description="Basic and acidic residues" evidence="1">
    <location>
        <begin position="522"/>
        <end position="532"/>
    </location>
</feature>
<dbReference type="Proteomes" id="UP000800035">
    <property type="component" value="Unassembled WGS sequence"/>
</dbReference>
<feature type="compositionally biased region" description="Polar residues" evidence="1">
    <location>
        <begin position="103"/>
        <end position="113"/>
    </location>
</feature>
<name>A0A6A5THL5_9PLEO</name>
<feature type="region of interest" description="Disordered" evidence="1">
    <location>
        <begin position="732"/>
        <end position="1287"/>
    </location>
</feature>
<feature type="compositionally biased region" description="Polar residues" evidence="1">
    <location>
        <begin position="193"/>
        <end position="219"/>
    </location>
</feature>
<gene>
    <name evidence="2" type="ORF">CC80DRAFT_495582</name>
</gene>
<feature type="region of interest" description="Disordered" evidence="1">
    <location>
        <begin position="446"/>
        <end position="644"/>
    </location>
</feature>
<feature type="compositionally biased region" description="Polar residues" evidence="1">
    <location>
        <begin position="386"/>
        <end position="402"/>
    </location>
</feature>
<keyword evidence="3" id="KW-1185">Reference proteome</keyword>
<feature type="compositionally biased region" description="Low complexity" evidence="1">
    <location>
        <begin position="534"/>
        <end position="549"/>
    </location>
</feature>
<feature type="compositionally biased region" description="Basic and acidic residues" evidence="1">
    <location>
        <begin position="22"/>
        <end position="40"/>
    </location>
</feature>